<evidence type="ECO:0000313" key="2">
    <source>
        <dbReference type="EMBL" id="KAK5087659.1"/>
    </source>
</evidence>
<accession>A0ABR0K5V0</accession>
<evidence type="ECO:0000313" key="3">
    <source>
        <dbReference type="Proteomes" id="UP001345013"/>
    </source>
</evidence>
<feature type="compositionally biased region" description="Basic and acidic residues" evidence="1">
    <location>
        <begin position="125"/>
        <end position="136"/>
    </location>
</feature>
<reference evidence="2 3" key="1">
    <citation type="submission" date="2023-08" db="EMBL/GenBank/DDBJ databases">
        <title>Black Yeasts Isolated from many extreme environments.</title>
        <authorList>
            <person name="Coleine C."/>
            <person name="Stajich J.E."/>
            <person name="Selbmann L."/>
        </authorList>
    </citation>
    <scope>NUCLEOTIDE SEQUENCE [LARGE SCALE GENOMIC DNA]</scope>
    <source>
        <strain evidence="2 3">CCFEE 5885</strain>
    </source>
</reference>
<evidence type="ECO:0000256" key="1">
    <source>
        <dbReference type="SAM" id="MobiDB-lite"/>
    </source>
</evidence>
<feature type="compositionally biased region" description="Basic residues" evidence="1">
    <location>
        <begin position="113"/>
        <end position="124"/>
    </location>
</feature>
<dbReference type="Proteomes" id="UP001345013">
    <property type="component" value="Unassembled WGS sequence"/>
</dbReference>
<comment type="caution">
    <text evidence="2">The sequence shown here is derived from an EMBL/GenBank/DDBJ whole genome shotgun (WGS) entry which is preliminary data.</text>
</comment>
<sequence length="464" mass="52924">MSQPRRTYGRRPPTENVRSFLTDVKNCQEDRKRGFEPDQQTSDSAPAAKRPCVTPFKIPQKPGGFQRQQLKRKRPHAFDEESTTGQSRAKKQLPTPPAESGLTATSLYSQLSKNRKKRLRKKQKKEREQLAMDKIRQQRRLPSPPPSAADPIEATTSPLPSPALPTKLTLETAPDHDTSVLSHQADGPSAHTPLSISANGGPIESLSTELFTVILGYVLPARSREIRPLYMKGMLRYGIRSEPNDDDGVVQNENIDLSVFRTSRAFHQVGTRLFYGRTRFFFDDPDACDWHKSRAVGHNFYDIESARSKIDPCVFEDMCTEEKWYSVFAKHIQPYHQLRRLSIALDGWTNIALRALNGIDPRKYEMTFIEDRYSLHKWRGHLLNFFDDYLRGISNVKISCVNADGRGLTQTQIHGLEMVMSTPKETAKERKPKQRMTFAELMEAMRLNKGAVETQKVETDCGFD</sequence>
<protein>
    <submittedName>
        <fullName evidence="2">Uncharacterized protein</fullName>
    </submittedName>
</protein>
<feature type="compositionally biased region" description="Basic and acidic residues" evidence="1">
    <location>
        <begin position="26"/>
        <end position="36"/>
    </location>
</feature>
<dbReference type="EMBL" id="JAVRRG010000085">
    <property type="protein sequence ID" value="KAK5087659.1"/>
    <property type="molecule type" value="Genomic_DNA"/>
</dbReference>
<feature type="compositionally biased region" description="Low complexity" evidence="1">
    <location>
        <begin position="149"/>
        <end position="169"/>
    </location>
</feature>
<organism evidence="2 3">
    <name type="scientific">Lithohypha guttulata</name>
    <dbReference type="NCBI Taxonomy" id="1690604"/>
    <lineage>
        <taxon>Eukaryota</taxon>
        <taxon>Fungi</taxon>
        <taxon>Dikarya</taxon>
        <taxon>Ascomycota</taxon>
        <taxon>Pezizomycotina</taxon>
        <taxon>Eurotiomycetes</taxon>
        <taxon>Chaetothyriomycetidae</taxon>
        <taxon>Chaetothyriales</taxon>
        <taxon>Trichomeriaceae</taxon>
        <taxon>Lithohypha</taxon>
    </lineage>
</organism>
<proteinExistence type="predicted"/>
<name>A0ABR0K5V0_9EURO</name>
<gene>
    <name evidence="2" type="ORF">LTR24_006529</name>
</gene>
<keyword evidence="3" id="KW-1185">Reference proteome</keyword>
<feature type="region of interest" description="Disordered" evidence="1">
    <location>
        <begin position="1"/>
        <end position="169"/>
    </location>
</feature>
<feature type="compositionally biased region" description="Polar residues" evidence="1">
    <location>
        <begin position="102"/>
        <end position="112"/>
    </location>
</feature>